<feature type="compositionally biased region" description="Basic and acidic residues" evidence="1">
    <location>
        <begin position="140"/>
        <end position="152"/>
    </location>
</feature>
<evidence type="ECO:0000256" key="1">
    <source>
        <dbReference type="SAM" id="MobiDB-lite"/>
    </source>
</evidence>
<feature type="region of interest" description="Disordered" evidence="1">
    <location>
        <begin position="123"/>
        <end position="153"/>
    </location>
</feature>
<organism evidence="2 3">
    <name type="scientific">Parthenolecanium corni</name>
    <dbReference type="NCBI Taxonomy" id="536013"/>
    <lineage>
        <taxon>Eukaryota</taxon>
        <taxon>Metazoa</taxon>
        <taxon>Ecdysozoa</taxon>
        <taxon>Arthropoda</taxon>
        <taxon>Hexapoda</taxon>
        <taxon>Insecta</taxon>
        <taxon>Pterygota</taxon>
        <taxon>Neoptera</taxon>
        <taxon>Paraneoptera</taxon>
        <taxon>Hemiptera</taxon>
        <taxon>Sternorrhyncha</taxon>
        <taxon>Coccoidea</taxon>
        <taxon>Coccidae</taxon>
        <taxon>Parthenolecanium</taxon>
    </lineage>
</organism>
<protein>
    <submittedName>
        <fullName evidence="2">Uncharacterized protein</fullName>
    </submittedName>
</protein>
<sequence length="195" mass="23054">MKITYQNSGKGNDRRGRCRKIGNYHNVAEQENKPFNNTNQNSNTNSRTSVSNRSEQNENKVMPVQNQDNIVAPRTDMPIAPPPPPFPMTFWFIPPQLLMSNFDPNVWKNFSAVEERLNQIRENEEQQREDFDVTSTQRSFQERRNRRYHDDGSSSDLDVFLRLLLQGDFEFCTDFNIDNLNYSFHERTLRKIFQV</sequence>
<evidence type="ECO:0000313" key="3">
    <source>
        <dbReference type="Proteomes" id="UP001367676"/>
    </source>
</evidence>
<proteinExistence type="predicted"/>
<keyword evidence="3" id="KW-1185">Reference proteome</keyword>
<dbReference type="Proteomes" id="UP001367676">
    <property type="component" value="Unassembled WGS sequence"/>
</dbReference>
<dbReference type="EMBL" id="JBBCAQ010000006">
    <property type="protein sequence ID" value="KAK7603366.1"/>
    <property type="molecule type" value="Genomic_DNA"/>
</dbReference>
<reference evidence="2 3" key="1">
    <citation type="submission" date="2024-03" db="EMBL/GenBank/DDBJ databases">
        <title>Adaptation during the transition from Ophiocordyceps entomopathogen to insect associate is accompanied by gene loss and intensified selection.</title>
        <authorList>
            <person name="Ward C.M."/>
            <person name="Onetto C.A."/>
            <person name="Borneman A.R."/>
        </authorList>
    </citation>
    <scope>NUCLEOTIDE SEQUENCE [LARGE SCALE GENOMIC DNA]</scope>
    <source>
        <strain evidence="2">AWRI1</strain>
        <tissue evidence="2">Single Adult Female</tissue>
    </source>
</reference>
<feature type="compositionally biased region" description="Low complexity" evidence="1">
    <location>
        <begin position="36"/>
        <end position="54"/>
    </location>
</feature>
<accession>A0AAN9Y8T3</accession>
<feature type="region of interest" description="Disordered" evidence="1">
    <location>
        <begin position="27"/>
        <end position="64"/>
    </location>
</feature>
<gene>
    <name evidence="2" type="ORF">V9T40_003365</name>
</gene>
<dbReference type="AlphaFoldDB" id="A0AAN9Y8T3"/>
<name>A0AAN9Y8T3_9HEMI</name>
<comment type="caution">
    <text evidence="2">The sequence shown here is derived from an EMBL/GenBank/DDBJ whole genome shotgun (WGS) entry which is preliminary data.</text>
</comment>
<evidence type="ECO:0000313" key="2">
    <source>
        <dbReference type="EMBL" id="KAK7603366.1"/>
    </source>
</evidence>